<sequence>MMFTQQLKEEVEPIIESIYNDPFIQGMVRGDLSKEAVIHYLKADHLYLNEFAKIYSLLIPKLDDKEGIKFLLEQIDFVMNGEVTAHYTLADYAQVDYKTIIKDGEWYPTSDHYIKHMYFNAYRYSDAAFTICAMAPCPYVYQQVALKMKERHDFNGNPFKDWVDFYATEMKLLMEHLDGWVDEFAEHASEAERAVLTKNFKESCIHEKRFFNMAYTQETWESVVE</sequence>
<dbReference type="CDD" id="cd19360">
    <property type="entry name" value="TenA_C_SaTenA-like"/>
    <property type="match status" value="1"/>
</dbReference>
<dbReference type="InterPro" id="IPR027574">
    <property type="entry name" value="Thiaminase_II"/>
</dbReference>
<name>A0A327ZP78_9STAP</name>
<reference evidence="12 13" key="1">
    <citation type="journal article" date="2018" name="Front. Microbiol.">
        <title>Description and Comparative Genomics of Macrococcus caseolyticus subsp. hominis subsp. nov., Macrococcus goetzii sp. nov., Macrococcus epidermidis sp. nov., and Macrococcus bohemicus sp. nov., Novel Macrococci From Human Clinical Material With Virulence Potential and Suspected Uptake of Foreign DNA by Natural Transformation.</title>
        <authorList>
            <person name="Maslanova I."/>
            <person name="Wertheimer Z."/>
            <person name="Sedlacek I."/>
            <person name="Svec P."/>
            <person name="Indrakova A."/>
            <person name="Kovarovic V."/>
            <person name="Schumann P."/>
            <person name="Sproer C."/>
            <person name="Kralova S."/>
            <person name="Sedo O."/>
            <person name="Kristofova L."/>
            <person name="Vrbovska V."/>
            <person name="Fuzik T."/>
            <person name="Petras P."/>
            <person name="Zdrahal Z."/>
            <person name="Ruzickova V."/>
            <person name="Doskar J."/>
            <person name="Pantucek R."/>
        </authorList>
    </citation>
    <scope>NUCLEOTIDE SEQUENCE [LARGE SCALE GENOMIC DNA]</scope>
    <source>
        <strain evidence="12 13">01/688</strain>
    </source>
</reference>
<dbReference type="GO" id="GO:0009229">
    <property type="term" value="P:thiamine diphosphate biosynthetic process"/>
    <property type="evidence" value="ECO:0007669"/>
    <property type="project" value="UniProtKB-UniPathway"/>
</dbReference>
<dbReference type="InterPro" id="IPR050967">
    <property type="entry name" value="Thiamine_Salvage_TenA"/>
</dbReference>
<dbReference type="Pfam" id="PF03070">
    <property type="entry name" value="TENA_THI-4"/>
    <property type="match status" value="1"/>
</dbReference>
<dbReference type="PANTHER" id="PTHR43198">
    <property type="entry name" value="BIFUNCTIONAL TH2 PROTEIN"/>
    <property type="match status" value="1"/>
</dbReference>
<comment type="caution">
    <text evidence="12">The sequence shown here is derived from an EMBL/GenBank/DDBJ whole genome shotgun (WGS) entry which is preliminary data.</text>
</comment>
<evidence type="ECO:0000256" key="5">
    <source>
        <dbReference type="ARBA" id="ARBA00012684"/>
    </source>
</evidence>
<comment type="catalytic activity">
    <reaction evidence="9 10">
        <text>thiamine + H2O = 5-(2-hydroxyethyl)-4-methylthiazole + 4-amino-5-hydroxymethyl-2-methylpyrimidine + H(+)</text>
        <dbReference type="Rhea" id="RHEA:17509"/>
        <dbReference type="ChEBI" id="CHEBI:15377"/>
        <dbReference type="ChEBI" id="CHEBI:15378"/>
        <dbReference type="ChEBI" id="CHEBI:16892"/>
        <dbReference type="ChEBI" id="CHEBI:17957"/>
        <dbReference type="ChEBI" id="CHEBI:18385"/>
        <dbReference type="EC" id="3.5.99.2"/>
    </reaction>
</comment>
<accession>A0A327ZP78</accession>
<dbReference type="EC" id="3.5.99.2" evidence="5 10"/>
<evidence type="ECO:0000256" key="8">
    <source>
        <dbReference type="ARBA" id="ARBA00045954"/>
    </source>
</evidence>
<gene>
    <name evidence="12" type="primary">tenA</name>
    <name evidence="12" type="ORF">BHU61_10375</name>
</gene>
<keyword evidence="13" id="KW-1185">Reference proteome</keyword>
<evidence type="ECO:0000256" key="7">
    <source>
        <dbReference type="ARBA" id="ARBA00022977"/>
    </source>
</evidence>
<keyword evidence="10" id="KW-0378">Hydrolase</keyword>
<evidence type="ECO:0000259" key="11">
    <source>
        <dbReference type="Pfam" id="PF03070"/>
    </source>
</evidence>
<dbReference type="NCBIfam" id="TIGR04306">
    <property type="entry name" value="salvage_TenA"/>
    <property type="match status" value="1"/>
</dbReference>
<dbReference type="Gene3D" id="1.20.910.10">
    <property type="entry name" value="Heme oxygenase-like"/>
    <property type="match status" value="1"/>
</dbReference>
<dbReference type="InterPro" id="IPR004305">
    <property type="entry name" value="Thiaminase-2/PQQC"/>
</dbReference>
<dbReference type="UniPathway" id="UPA00060"/>
<evidence type="ECO:0000313" key="13">
    <source>
        <dbReference type="Proteomes" id="UP000249808"/>
    </source>
</evidence>
<dbReference type="EMBL" id="PZJH01000005">
    <property type="protein sequence ID" value="RAK44170.1"/>
    <property type="molecule type" value="Genomic_DNA"/>
</dbReference>
<proteinExistence type="inferred from homology"/>
<comment type="similarity">
    <text evidence="3 10">Belongs to the TenA family.</text>
</comment>
<evidence type="ECO:0000256" key="3">
    <source>
        <dbReference type="ARBA" id="ARBA00010264"/>
    </source>
</evidence>
<comment type="pathway">
    <text evidence="2 10">Cofactor biosynthesis; thiamine diphosphate biosynthesis.</text>
</comment>
<comment type="function">
    <text evidence="8">Catalyzes an amino-pyrimidine hydrolysis reaction at the C5' of the pyrimidine moiety of thiamine compounds, a reaction that is part of a thiamine salvage pathway. Thus, catalyzes the conversion of 4-amino-5-aminomethyl-2-methylpyrimidine to 4-amino-5-hydroxymethyl-2-methylpyrimidine (HMP). Is also able to catalyze the hydrolytic cleavage of thiamine; however, this thiaminase activity may not be physiologically relevant. Therefore, is probably involved in the regeneration of the thiamine pyrimidine from thiamine degraded products present in the environment, rather than in thiamine degradation.</text>
</comment>
<evidence type="ECO:0000313" key="12">
    <source>
        <dbReference type="EMBL" id="RAK44170.1"/>
    </source>
</evidence>
<dbReference type="GO" id="GO:0009228">
    <property type="term" value="P:thiamine biosynthetic process"/>
    <property type="evidence" value="ECO:0007669"/>
    <property type="project" value="UniProtKB-KW"/>
</dbReference>
<comment type="subunit">
    <text evidence="4">Homotetramer.</text>
</comment>
<dbReference type="Proteomes" id="UP000249808">
    <property type="component" value="Unassembled WGS sequence"/>
</dbReference>
<comment type="catalytic activity">
    <reaction evidence="1 10">
        <text>4-amino-5-aminomethyl-2-methylpyrimidine + H2O = 4-amino-5-hydroxymethyl-2-methylpyrimidine + NH4(+)</text>
        <dbReference type="Rhea" id="RHEA:31799"/>
        <dbReference type="ChEBI" id="CHEBI:15377"/>
        <dbReference type="ChEBI" id="CHEBI:16892"/>
        <dbReference type="ChEBI" id="CHEBI:28938"/>
        <dbReference type="ChEBI" id="CHEBI:63416"/>
        <dbReference type="EC" id="3.5.99.2"/>
    </reaction>
</comment>
<evidence type="ECO:0000256" key="2">
    <source>
        <dbReference type="ARBA" id="ARBA00004948"/>
    </source>
</evidence>
<evidence type="ECO:0000256" key="10">
    <source>
        <dbReference type="RuleBase" id="RU363093"/>
    </source>
</evidence>
<dbReference type="AlphaFoldDB" id="A0A327ZP78"/>
<dbReference type="GO" id="GO:0050334">
    <property type="term" value="F:thiaminase activity"/>
    <property type="evidence" value="ECO:0007669"/>
    <property type="project" value="UniProtKB-EC"/>
</dbReference>
<dbReference type="SUPFAM" id="SSF48613">
    <property type="entry name" value="Heme oxygenase-like"/>
    <property type="match status" value="1"/>
</dbReference>
<evidence type="ECO:0000256" key="6">
    <source>
        <dbReference type="ARBA" id="ARBA00013647"/>
    </source>
</evidence>
<organism evidence="12 13">
    <name type="scientific">Macrococcus epidermidis</name>
    <dbReference type="NCBI Taxonomy" id="1902580"/>
    <lineage>
        <taxon>Bacteria</taxon>
        <taxon>Bacillati</taxon>
        <taxon>Bacillota</taxon>
        <taxon>Bacilli</taxon>
        <taxon>Bacillales</taxon>
        <taxon>Staphylococcaceae</taxon>
        <taxon>Macrococcus</taxon>
    </lineage>
</organism>
<protein>
    <recommendedName>
        <fullName evidence="6 10">Aminopyrimidine aminohydrolase</fullName>
        <ecNumber evidence="5 10">3.5.99.2</ecNumber>
    </recommendedName>
</protein>
<dbReference type="RefSeq" id="WP_111716707.1">
    <property type="nucleotide sequence ID" value="NZ_JBHSSR010000008.1"/>
</dbReference>
<evidence type="ECO:0000256" key="9">
    <source>
        <dbReference type="ARBA" id="ARBA00048337"/>
    </source>
</evidence>
<evidence type="ECO:0000256" key="1">
    <source>
        <dbReference type="ARBA" id="ARBA00001881"/>
    </source>
</evidence>
<feature type="domain" description="Thiaminase-2/PQQC" evidence="11">
    <location>
        <begin position="10"/>
        <end position="216"/>
    </location>
</feature>
<evidence type="ECO:0000256" key="4">
    <source>
        <dbReference type="ARBA" id="ARBA00011881"/>
    </source>
</evidence>
<dbReference type="InterPro" id="IPR016084">
    <property type="entry name" value="Haem_Oase-like_multi-hlx"/>
</dbReference>
<dbReference type="GO" id="GO:0005829">
    <property type="term" value="C:cytosol"/>
    <property type="evidence" value="ECO:0007669"/>
    <property type="project" value="TreeGrafter"/>
</dbReference>
<dbReference type="PANTHER" id="PTHR43198:SF2">
    <property type="entry name" value="SI:CH1073-67J19.1-RELATED"/>
    <property type="match status" value="1"/>
</dbReference>
<keyword evidence="7 10" id="KW-0784">Thiamine biosynthesis</keyword>